<comment type="similarity">
    <text evidence="1">Belongs to the LOB domain-containing protein family.</text>
</comment>
<proteinExistence type="inferred from homology"/>
<evidence type="ECO:0000259" key="3">
    <source>
        <dbReference type="PROSITE" id="PS50891"/>
    </source>
</evidence>
<protein>
    <submittedName>
        <fullName evidence="5 6">LOB domain-containing protein 36-like</fullName>
    </submittedName>
</protein>
<accession>A0A6P5F7Q3</accession>
<dbReference type="Pfam" id="PF03195">
    <property type="entry name" value="LOB"/>
    <property type="match status" value="1"/>
</dbReference>
<reference evidence="4" key="1">
    <citation type="journal article" date="2015" name="Nat. Genet.">
        <title>The pineapple genome and the evolution of CAM photosynthesis.</title>
        <authorList>
            <person name="Ming R."/>
            <person name="VanBuren R."/>
            <person name="Wai C.M."/>
            <person name="Tang H."/>
            <person name="Schatz M.C."/>
            <person name="Bowers J.E."/>
            <person name="Lyons E."/>
            <person name="Wang M.L."/>
            <person name="Chen J."/>
            <person name="Biggers E."/>
            <person name="Zhang J."/>
            <person name="Huang L."/>
            <person name="Zhang L."/>
            <person name="Miao W."/>
            <person name="Zhang J."/>
            <person name="Ye Z."/>
            <person name="Miao C."/>
            <person name="Lin Z."/>
            <person name="Wang H."/>
            <person name="Zhou H."/>
            <person name="Yim W.C."/>
            <person name="Priest H.D."/>
            <person name="Zheng C."/>
            <person name="Woodhouse M."/>
            <person name="Edger P.P."/>
            <person name="Guyot R."/>
            <person name="Guo H.B."/>
            <person name="Guo H."/>
            <person name="Zheng G."/>
            <person name="Singh R."/>
            <person name="Sharma A."/>
            <person name="Min X."/>
            <person name="Zheng Y."/>
            <person name="Lee H."/>
            <person name="Gurtowski J."/>
            <person name="Sedlazeck F.J."/>
            <person name="Harkess A."/>
            <person name="McKain M.R."/>
            <person name="Liao Z."/>
            <person name="Fang J."/>
            <person name="Liu J."/>
            <person name="Zhang X."/>
            <person name="Zhang Q."/>
            <person name="Hu W."/>
            <person name="Qin Y."/>
            <person name="Wang K."/>
            <person name="Chen L.Y."/>
            <person name="Shirley N."/>
            <person name="Lin Y.R."/>
            <person name="Liu L.Y."/>
            <person name="Hernandez A.G."/>
            <person name="Wright C.L."/>
            <person name="Bulone V."/>
            <person name="Tuskan G.A."/>
            <person name="Heath K."/>
            <person name="Zee F."/>
            <person name="Moore P.H."/>
            <person name="Sunkar R."/>
            <person name="Leebens-Mack J.H."/>
            <person name="Mockler T."/>
            <person name="Bennetzen J.L."/>
            <person name="Freeling M."/>
            <person name="Sankoff D."/>
            <person name="Paterson A.H."/>
            <person name="Zhu X."/>
            <person name="Yang X."/>
            <person name="Smith J.A."/>
            <person name="Cushman J.C."/>
            <person name="Paull R.E."/>
            <person name="Yu Q."/>
        </authorList>
    </citation>
    <scope>NUCLEOTIDE SEQUENCE [LARGE SCALE GENOMIC DNA]</scope>
    <source>
        <strain evidence="4">cv. F153</strain>
    </source>
</reference>
<dbReference type="Proteomes" id="UP000515123">
    <property type="component" value="Linkage group 7"/>
</dbReference>
<dbReference type="RefSeq" id="XP_020091636.1">
    <property type="nucleotide sequence ID" value="XM_020236047.1"/>
</dbReference>
<dbReference type="OrthoDB" id="772606at2759"/>
<dbReference type="GeneID" id="109712469"/>
<evidence type="ECO:0000256" key="2">
    <source>
        <dbReference type="SAM" id="MobiDB-lite"/>
    </source>
</evidence>
<reference evidence="5 6" key="2">
    <citation type="submission" date="2025-04" db="UniProtKB">
        <authorList>
            <consortium name="RefSeq"/>
        </authorList>
    </citation>
    <scope>IDENTIFICATION</scope>
    <source>
        <tissue evidence="5 6">Leaf</tissue>
    </source>
</reference>
<feature type="compositionally biased region" description="Basic and acidic residues" evidence="2">
    <location>
        <begin position="264"/>
        <end position="276"/>
    </location>
</feature>
<dbReference type="RefSeq" id="XP_020091637.1">
    <property type="nucleotide sequence ID" value="XM_020236048.1"/>
</dbReference>
<name>A0A6P5F7Q3_ANACO</name>
<dbReference type="PANTHER" id="PTHR31301:SF68">
    <property type="entry name" value="LOB DOMAIN-CONTAINING PROTEIN 32-RELATED"/>
    <property type="match status" value="1"/>
</dbReference>
<keyword evidence="4" id="KW-1185">Reference proteome</keyword>
<evidence type="ECO:0000313" key="6">
    <source>
        <dbReference type="RefSeq" id="XP_020091637.1"/>
    </source>
</evidence>
<dbReference type="AlphaFoldDB" id="A0A6P5F7Q3"/>
<feature type="domain" description="LOB" evidence="3">
    <location>
        <begin position="7"/>
        <end position="108"/>
    </location>
</feature>
<evidence type="ECO:0000256" key="1">
    <source>
        <dbReference type="ARBA" id="ARBA00005474"/>
    </source>
</evidence>
<feature type="region of interest" description="Disordered" evidence="2">
    <location>
        <begin position="251"/>
        <end position="283"/>
    </location>
</feature>
<organism evidence="6">
    <name type="scientific">Ananas comosus</name>
    <name type="common">Pineapple</name>
    <name type="synonym">Ananas ananas</name>
    <dbReference type="NCBI Taxonomy" id="4615"/>
    <lineage>
        <taxon>Eukaryota</taxon>
        <taxon>Viridiplantae</taxon>
        <taxon>Streptophyta</taxon>
        <taxon>Embryophyta</taxon>
        <taxon>Tracheophyta</taxon>
        <taxon>Spermatophyta</taxon>
        <taxon>Magnoliopsida</taxon>
        <taxon>Liliopsida</taxon>
        <taxon>Poales</taxon>
        <taxon>Bromeliaceae</taxon>
        <taxon>Bromelioideae</taxon>
        <taxon>Ananas</taxon>
    </lineage>
</organism>
<dbReference type="PANTHER" id="PTHR31301">
    <property type="entry name" value="LOB DOMAIN-CONTAINING PROTEIN 4-RELATED"/>
    <property type="match status" value="1"/>
</dbReference>
<gene>
    <name evidence="5 6" type="primary">LOC109712469</name>
</gene>
<sequence>MSSSSNSPCAACKFLRRKCTQGCVFAPYFPPDQPNKFACVHRVFGASNVAKLLNDISPAQREDAVNSLAYEADARLKDPVYGCVAYISLLELRLRQLRVDLHNAKKELAAYIGPAAFGPFLPSAPAPPPQFHHPQFQPPMMGLGLAAAAPQLMIRDHSQSQSQSQMVVDAQPMVVVAAAASDAAQREQEMFRTYDQQQQQEELARLSSVYDARGVYNHAAQLGGGPTVAIAGSAGGLSLLPPQAYDGAFTTTNQQQQQPQQLMLEHHQRAGSDEGRSGIGPSS</sequence>
<dbReference type="PROSITE" id="PS50891">
    <property type="entry name" value="LOB"/>
    <property type="match status" value="1"/>
</dbReference>
<dbReference type="InterPro" id="IPR004883">
    <property type="entry name" value="LOB"/>
</dbReference>
<evidence type="ECO:0000313" key="5">
    <source>
        <dbReference type="RefSeq" id="XP_020091636.1"/>
    </source>
</evidence>
<evidence type="ECO:0000313" key="4">
    <source>
        <dbReference type="Proteomes" id="UP000515123"/>
    </source>
</evidence>